<keyword evidence="1" id="KW-1133">Transmembrane helix</keyword>
<proteinExistence type="predicted"/>
<keyword evidence="1" id="KW-0812">Transmembrane</keyword>
<keyword evidence="1" id="KW-0472">Membrane</keyword>
<feature type="transmembrane region" description="Helical" evidence="1">
    <location>
        <begin position="309"/>
        <end position="328"/>
    </location>
</feature>
<reference evidence="2 3" key="1">
    <citation type="journal article" date="2016" name="Nat. Commun.">
        <title>Thousands of microbial genomes shed light on interconnected biogeochemical processes in an aquifer system.</title>
        <authorList>
            <person name="Anantharaman K."/>
            <person name="Brown C.T."/>
            <person name="Hug L.A."/>
            <person name="Sharon I."/>
            <person name="Castelle C.J."/>
            <person name="Probst A.J."/>
            <person name="Thomas B.C."/>
            <person name="Singh A."/>
            <person name="Wilkins M.J."/>
            <person name="Karaoz U."/>
            <person name="Brodie E.L."/>
            <person name="Williams K.H."/>
            <person name="Hubbard S.S."/>
            <person name="Banfield J.F."/>
        </authorList>
    </citation>
    <scope>NUCLEOTIDE SEQUENCE [LARGE SCALE GENOMIC DNA]</scope>
</reference>
<evidence type="ECO:0000313" key="2">
    <source>
        <dbReference type="EMBL" id="OGZ93670.1"/>
    </source>
</evidence>
<name>A0A1G2K5B1_9BACT</name>
<accession>A0A1G2K5B1</accession>
<protein>
    <recommendedName>
        <fullName evidence="4">Cohesin domain-containing protein</fullName>
    </recommendedName>
</protein>
<sequence length="347" mass="37339">MRNFAKQYIRIFILPAVLSAVFFLLATSAEAARLYMTPLKGSYQPGDTFGVDVRIDSEGECVNVVDAKISFPKGAVRPVDFSRGESILTLWIETPALAPVTDTISFSGGIPGGYCGRAGGDPGISNVLGRIIFSVPGFSVGVAPVGIAHIDFLETSKVLLNDGLGTEAKLQREGSAFTISTTPSTTTTNEWVDAVRSDTTPPEPFVVEVQQNPLAFGGKHFIVFSTTDKQTGLDHYEVSEVDRYGNTPNSERPALWKTVQSPYVLSDQEIKSVIRVKAVDKAGNERVVEYVPDGYGLMPKPKPASVNQGILLGVGAGVLLLGLIIFLVRRKKRTRETTPPPPENIAG</sequence>
<comment type="caution">
    <text evidence="2">The sequence shown here is derived from an EMBL/GenBank/DDBJ whole genome shotgun (WGS) entry which is preliminary data.</text>
</comment>
<gene>
    <name evidence="2" type="ORF">A2633_05835</name>
</gene>
<evidence type="ECO:0000256" key="1">
    <source>
        <dbReference type="SAM" id="Phobius"/>
    </source>
</evidence>
<evidence type="ECO:0008006" key="4">
    <source>
        <dbReference type="Google" id="ProtNLM"/>
    </source>
</evidence>
<dbReference type="AlphaFoldDB" id="A0A1G2K5B1"/>
<organism evidence="2 3">
    <name type="scientific">Candidatus Sungbacteria bacterium RIFCSPHIGHO2_01_FULL_47_32</name>
    <dbReference type="NCBI Taxonomy" id="1802264"/>
    <lineage>
        <taxon>Bacteria</taxon>
        <taxon>Candidatus Sungiibacteriota</taxon>
    </lineage>
</organism>
<dbReference type="EMBL" id="MHQC01000055">
    <property type="protein sequence ID" value="OGZ93670.1"/>
    <property type="molecule type" value="Genomic_DNA"/>
</dbReference>
<evidence type="ECO:0000313" key="3">
    <source>
        <dbReference type="Proteomes" id="UP000177152"/>
    </source>
</evidence>
<dbReference type="Proteomes" id="UP000177152">
    <property type="component" value="Unassembled WGS sequence"/>
</dbReference>